<dbReference type="EMBL" id="JAAGBB010000073">
    <property type="protein sequence ID" value="MBR0668894.1"/>
    <property type="molecule type" value="Genomic_DNA"/>
</dbReference>
<accession>A0ABS5F8J4</accession>
<proteinExistence type="inferred from homology"/>
<evidence type="ECO:0000313" key="12">
    <source>
        <dbReference type="Proteomes" id="UP001196870"/>
    </source>
</evidence>
<feature type="binding site" evidence="9">
    <location>
        <position position="275"/>
    </location>
    <ligand>
        <name>K(+)</name>
        <dbReference type="ChEBI" id="CHEBI:29103"/>
    </ligand>
</feature>
<dbReference type="InterPro" id="IPR002139">
    <property type="entry name" value="Ribo/fructo_kinase"/>
</dbReference>
<evidence type="ECO:0000256" key="6">
    <source>
        <dbReference type="ARBA" id="ARBA00022842"/>
    </source>
</evidence>
<feature type="binding site" evidence="9">
    <location>
        <position position="245"/>
    </location>
    <ligand>
        <name>substrate</name>
    </ligand>
</feature>
<dbReference type="SUPFAM" id="SSF53613">
    <property type="entry name" value="Ribokinase-like"/>
    <property type="match status" value="1"/>
</dbReference>
<evidence type="ECO:0000256" key="8">
    <source>
        <dbReference type="ARBA" id="ARBA00023277"/>
    </source>
</evidence>
<comment type="subcellular location">
    <subcellularLocation>
        <location evidence="9">Cytoplasm</location>
    </subcellularLocation>
</comment>
<feature type="binding site" evidence="9">
    <location>
        <begin position="212"/>
        <end position="217"/>
    </location>
    <ligand>
        <name>ATP</name>
        <dbReference type="ChEBI" id="CHEBI:30616"/>
    </ligand>
</feature>
<keyword evidence="12" id="KW-1185">Reference proteome</keyword>
<comment type="caution">
    <text evidence="9">Lacks conserved residue(s) required for the propagation of feature annotation.</text>
</comment>
<evidence type="ECO:0000256" key="2">
    <source>
        <dbReference type="ARBA" id="ARBA00022723"/>
    </source>
</evidence>
<dbReference type="PANTHER" id="PTHR10584:SF166">
    <property type="entry name" value="RIBOKINASE"/>
    <property type="match status" value="1"/>
</dbReference>
<feature type="binding site" evidence="9">
    <location>
        <position position="280"/>
    </location>
    <ligand>
        <name>K(+)</name>
        <dbReference type="ChEBI" id="CHEBI:29103"/>
    </ligand>
</feature>
<feature type="active site" description="Proton acceptor" evidence="9">
    <location>
        <position position="245"/>
    </location>
</feature>
<dbReference type="InterPro" id="IPR011611">
    <property type="entry name" value="PfkB_dom"/>
</dbReference>
<comment type="catalytic activity">
    <reaction evidence="9">
        <text>D-ribose + ATP = D-ribose 5-phosphate + ADP + H(+)</text>
        <dbReference type="Rhea" id="RHEA:13697"/>
        <dbReference type="ChEBI" id="CHEBI:15378"/>
        <dbReference type="ChEBI" id="CHEBI:30616"/>
        <dbReference type="ChEBI" id="CHEBI:47013"/>
        <dbReference type="ChEBI" id="CHEBI:78346"/>
        <dbReference type="ChEBI" id="CHEBI:456216"/>
        <dbReference type="EC" id="2.7.1.15"/>
    </reaction>
</comment>
<keyword evidence="7 9" id="KW-0630">Potassium</keyword>
<keyword evidence="8 9" id="KW-0119">Carbohydrate metabolism</keyword>
<evidence type="ECO:0000256" key="7">
    <source>
        <dbReference type="ARBA" id="ARBA00022958"/>
    </source>
</evidence>
<comment type="caution">
    <text evidence="11">The sequence shown here is derived from an EMBL/GenBank/DDBJ whole genome shotgun (WGS) entry which is preliminary data.</text>
</comment>
<dbReference type="PANTHER" id="PTHR10584">
    <property type="entry name" value="SUGAR KINASE"/>
    <property type="match status" value="1"/>
</dbReference>
<dbReference type="Gene3D" id="3.40.1190.20">
    <property type="match status" value="1"/>
</dbReference>
<feature type="binding site" evidence="9">
    <location>
        <position position="278"/>
    </location>
    <ligand>
        <name>K(+)</name>
        <dbReference type="ChEBI" id="CHEBI:29103"/>
    </ligand>
</feature>
<dbReference type="PRINTS" id="PR00990">
    <property type="entry name" value="RIBOKINASE"/>
</dbReference>
<evidence type="ECO:0000259" key="10">
    <source>
        <dbReference type="Pfam" id="PF00294"/>
    </source>
</evidence>
<comment type="pathway">
    <text evidence="9">Carbohydrate metabolism; D-ribose degradation; D-ribose 5-phosphate from beta-D-ribopyranose: step 2/2.</text>
</comment>
<comment type="subunit">
    <text evidence="9">Homodimer.</text>
</comment>
<comment type="function">
    <text evidence="9">Catalyzes the phosphorylation of ribose at O-5 in a reaction requiring ATP and magnesium. The resulting D-ribose-5-phosphate can then be used either for sythesis of nucleotides, histidine, and tryptophan, or as a component of the pentose phosphate pathway.</text>
</comment>
<dbReference type="EC" id="2.7.1.15" evidence="9"/>
<feature type="binding site" evidence="9">
    <location>
        <begin position="38"/>
        <end position="42"/>
    </location>
    <ligand>
        <name>substrate</name>
    </ligand>
</feature>
<feature type="domain" description="Carbohydrate kinase PfkB" evidence="10">
    <location>
        <begin position="3"/>
        <end position="284"/>
    </location>
</feature>
<name>A0ABS5F8J4_9PROT</name>
<evidence type="ECO:0000256" key="4">
    <source>
        <dbReference type="ARBA" id="ARBA00022777"/>
    </source>
</evidence>
<dbReference type="HAMAP" id="MF_01987">
    <property type="entry name" value="Ribokinase"/>
    <property type="match status" value="1"/>
</dbReference>
<dbReference type="RefSeq" id="WP_211857148.1">
    <property type="nucleotide sequence ID" value="NZ_JAAGBB010000073.1"/>
</dbReference>
<evidence type="ECO:0000256" key="5">
    <source>
        <dbReference type="ARBA" id="ARBA00022840"/>
    </source>
</evidence>
<keyword evidence="6 9" id="KW-0460">Magnesium</keyword>
<evidence type="ECO:0000256" key="3">
    <source>
        <dbReference type="ARBA" id="ARBA00022741"/>
    </source>
</evidence>
<keyword evidence="9" id="KW-0963">Cytoplasm</keyword>
<dbReference type="Proteomes" id="UP001196870">
    <property type="component" value="Unassembled WGS sequence"/>
</dbReference>
<feature type="binding site" evidence="9">
    <location>
        <position position="181"/>
    </location>
    <ligand>
        <name>ATP</name>
        <dbReference type="ChEBI" id="CHEBI:30616"/>
    </ligand>
</feature>
<reference evidence="12" key="1">
    <citation type="journal article" date="2021" name="Syst. Appl. Microbiol.">
        <title>Roseomonas hellenica sp. nov., isolated from roots of wild-growing Alkanna tinctoria.</title>
        <authorList>
            <person name="Rat A."/>
            <person name="Naranjo H.D."/>
            <person name="Lebbe L."/>
            <person name="Cnockaert M."/>
            <person name="Krigas N."/>
            <person name="Grigoriadou K."/>
            <person name="Maloupa E."/>
            <person name="Willems A."/>
        </authorList>
    </citation>
    <scope>NUCLEOTIDE SEQUENCE [LARGE SCALE GENOMIC DNA]</scope>
    <source>
        <strain evidence="12">LMG 31523</strain>
    </source>
</reference>
<dbReference type="InterPro" id="IPR011877">
    <property type="entry name" value="Ribokinase"/>
</dbReference>
<evidence type="ECO:0000313" key="11">
    <source>
        <dbReference type="EMBL" id="MBR0668894.1"/>
    </source>
</evidence>
<dbReference type="Pfam" id="PF00294">
    <property type="entry name" value="PfkB"/>
    <property type="match status" value="1"/>
</dbReference>
<sequence>MTLVVVGSYNRDRVLRVPHLPAPGETLTAHGADAFHGGKGSNQAVQAARCGGDVVMVAALGRDAAGEAALALWAEEGIRAAAEYVDAETGQAVILVDDAGENSIVVLAGANAVLSPARPVHAVQNAMPRAVLAQRETPEAATEAAFAAARALGAITILNAAPAGGVPGAALLALTDLLVANEGEAGILAGGGTATEIATGLGARHRLGAIITLGAAGAVHAGPDGALSALPSPRVVVRDTTGAGDAFVGCLAAAVAAGRTPAGAMTEALAAGALACTVAGAVPSLHRGEAIRALAARHSTL</sequence>
<feature type="binding site" evidence="9">
    <location>
        <position position="239"/>
    </location>
    <ligand>
        <name>K(+)</name>
        <dbReference type="ChEBI" id="CHEBI:29103"/>
    </ligand>
</feature>
<comment type="cofactor">
    <cofactor evidence="9">
        <name>Mg(2+)</name>
        <dbReference type="ChEBI" id="CHEBI:18420"/>
    </cofactor>
    <text evidence="9">Requires a divalent cation, most likely magnesium in vivo, as an electrophilic catalyst to aid phosphoryl group transfer. It is the chelate of the metal and the nucleotide that is the actual substrate.</text>
</comment>
<feature type="binding site" evidence="9">
    <location>
        <begin position="244"/>
        <end position="245"/>
    </location>
    <ligand>
        <name>ATP</name>
        <dbReference type="ChEBI" id="CHEBI:30616"/>
    </ligand>
</feature>
<feature type="binding site" evidence="9">
    <location>
        <position position="284"/>
    </location>
    <ligand>
        <name>K(+)</name>
        <dbReference type="ChEBI" id="CHEBI:29103"/>
    </ligand>
</feature>
<evidence type="ECO:0000256" key="1">
    <source>
        <dbReference type="ARBA" id="ARBA00022679"/>
    </source>
</evidence>
<keyword evidence="2 9" id="KW-0479">Metal-binding</keyword>
<keyword evidence="4 9" id="KW-0418">Kinase</keyword>
<protein>
    <recommendedName>
        <fullName evidence="9">Ribokinase</fullName>
        <shortName evidence="9">RK</shortName>
        <ecNumber evidence="9">2.7.1.15</ecNumber>
    </recommendedName>
</protein>
<dbReference type="InterPro" id="IPR029056">
    <property type="entry name" value="Ribokinase-like"/>
</dbReference>
<dbReference type="CDD" id="cd01174">
    <property type="entry name" value="ribokinase"/>
    <property type="match status" value="1"/>
</dbReference>
<feature type="binding site" evidence="9">
    <location>
        <position position="241"/>
    </location>
    <ligand>
        <name>K(+)</name>
        <dbReference type="ChEBI" id="CHEBI:29103"/>
    </ligand>
</feature>
<evidence type="ECO:0000256" key="9">
    <source>
        <dbReference type="HAMAP-Rule" id="MF_01987"/>
    </source>
</evidence>
<feature type="binding site" evidence="9">
    <location>
        <position position="136"/>
    </location>
    <ligand>
        <name>substrate</name>
    </ligand>
</feature>
<keyword evidence="5 9" id="KW-0067">ATP-binding</keyword>
<keyword evidence="3 9" id="KW-0547">Nucleotide-binding</keyword>
<feature type="binding site" evidence="9">
    <location>
        <begin position="10"/>
        <end position="12"/>
    </location>
    <ligand>
        <name>substrate</name>
    </ligand>
</feature>
<gene>
    <name evidence="9" type="primary">rbsK</name>
    <name evidence="11" type="ORF">GXW71_31380</name>
</gene>
<keyword evidence="1 9" id="KW-0808">Transferase</keyword>
<organism evidence="11 12">
    <name type="scientific">Plastoroseomonas hellenica</name>
    <dbReference type="NCBI Taxonomy" id="2687306"/>
    <lineage>
        <taxon>Bacteria</taxon>
        <taxon>Pseudomonadati</taxon>
        <taxon>Pseudomonadota</taxon>
        <taxon>Alphaproteobacteria</taxon>
        <taxon>Acetobacterales</taxon>
        <taxon>Acetobacteraceae</taxon>
        <taxon>Plastoroseomonas</taxon>
    </lineage>
</organism>
<comment type="similarity">
    <text evidence="9">Belongs to the carbohydrate kinase PfkB family. Ribokinase subfamily.</text>
</comment>
<comment type="activity regulation">
    <text evidence="9">Activated by a monovalent cation that binds near, but not in, the active site. The most likely occupant of the site in vivo is potassium. Ion binding induces a conformational change that may alter substrate affinity.</text>
</comment>